<evidence type="ECO:0000313" key="2">
    <source>
        <dbReference type="Proteomes" id="UP001255416"/>
    </source>
</evidence>
<protein>
    <submittedName>
        <fullName evidence="1">TIGR02453 family protein</fullName>
    </submittedName>
</protein>
<dbReference type="Pfam" id="PF09365">
    <property type="entry name" value="DUF2461"/>
    <property type="match status" value="1"/>
</dbReference>
<comment type="caution">
    <text evidence="1">The sequence shown here is derived from an EMBL/GenBank/DDBJ whole genome shotgun (WGS) entry which is preliminary data.</text>
</comment>
<name>A0ABU3VEJ3_9RHOB</name>
<dbReference type="InterPro" id="IPR012808">
    <property type="entry name" value="CHP02453"/>
</dbReference>
<dbReference type="RefSeq" id="WP_316776455.1">
    <property type="nucleotide sequence ID" value="NZ_JASMWN010000008.1"/>
</dbReference>
<evidence type="ECO:0000313" key="1">
    <source>
        <dbReference type="EMBL" id="MDU9004593.1"/>
    </source>
</evidence>
<gene>
    <name evidence="1" type="ORF">QO231_12110</name>
</gene>
<dbReference type="PANTHER" id="PTHR36452">
    <property type="entry name" value="CHROMOSOME 12, WHOLE GENOME SHOTGUN SEQUENCE"/>
    <property type="match status" value="1"/>
</dbReference>
<accession>A0ABU3VEJ3</accession>
<dbReference type="Proteomes" id="UP001255416">
    <property type="component" value="Unassembled WGS sequence"/>
</dbReference>
<organism evidence="1 2">
    <name type="scientific">Sedimentitalea todarodis</name>
    <dbReference type="NCBI Taxonomy" id="1631240"/>
    <lineage>
        <taxon>Bacteria</taxon>
        <taxon>Pseudomonadati</taxon>
        <taxon>Pseudomonadota</taxon>
        <taxon>Alphaproteobacteria</taxon>
        <taxon>Rhodobacterales</taxon>
        <taxon>Paracoccaceae</taxon>
        <taxon>Sedimentitalea</taxon>
    </lineage>
</organism>
<proteinExistence type="predicted"/>
<dbReference type="NCBIfam" id="TIGR02453">
    <property type="entry name" value="TIGR02453 family protein"/>
    <property type="match status" value="1"/>
</dbReference>
<dbReference type="PANTHER" id="PTHR36452:SF1">
    <property type="entry name" value="DUF2461 DOMAIN-CONTAINING PROTEIN"/>
    <property type="match status" value="1"/>
</dbReference>
<dbReference type="PIRSF" id="PIRSF028451">
    <property type="entry name" value="UCP028451"/>
    <property type="match status" value="1"/>
</dbReference>
<keyword evidence="2" id="KW-1185">Reference proteome</keyword>
<dbReference type="EMBL" id="JASMWN010000008">
    <property type="protein sequence ID" value="MDU9004593.1"/>
    <property type="molecule type" value="Genomic_DNA"/>
</dbReference>
<sequence>MDPFARLIPDARAFLGELAANNNRDWFTAHKARYETDLKAPATLLLDQIAHDIGRETGLALTPKLFRAHRDVRFSKDKTPYHTHLHMLWSIDLHCRQRPGLFFGISPDYVTVGGGIMGFDKPVLLDWRQLVDGPFGDKVQNLLEQAAESGLALREPEMKRVPTPYAKDHRHADLLRRKGLVLWRDVAATEHAAPLTALKAAYHDLSPVLQGLRPVL</sequence>
<dbReference type="InterPro" id="IPR015996">
    <property type="entry name" value="UCP028451"/>
</dbReference>
<reference evidence="2" key="1">
    <citation type="submission" date="2023-05" db="EMBL/GenBank/DDBJ databases">
        <title>Sedimentitalea sp. nov. JM2-8.</title>
        <authorList>
            <person name="Huang J."/>
        </authorList>
    </citation>
    <scope>NUCLEOTIDE SEQUENCE [LARGE SCALE GENOMIC DNA]</scope>
    <source>
        <strain evidence="2">KHS03</strain>
    </source>
</reference>